<dbReference type="InterPro" id="IPR050272">
    <property type="entry name" value="Isochorismatase-like_hydrls"/>
</dbReference>
<dbReference type="PANTHER" id="PTHR43540">
    <property type="entry name" value="PEROXYUREIDOACRYLATE/UREIDOACRYLATE AMIDOHYDROLASE-RELATED"/>
    <property type="match status" value="1"/>
</dbReference>
<gene>
    <name evidence="4" type="ORF">HMPREF3213_02031</name>
</gene>
<dbReference type="RefSeq" id="WP_061086864.1">
    <property type="nucleotide sequence ID" value="NZ_JAABON010000077.1"/>
</dbReference>
<evidence type="ECO:0000313" key="4">
    <source>
        <dbReference type="EMBL" id="KWZ81427.1"/>
    </source>
</evidence>
<reference evidence="5" key="1">
    <citation type="submission" date="2016-01" db="EMBL/GenBank/DDBJ databases">
        <authorList>
            <person name="Mitreva M."/>
            <person name="Pepin K.H."/>
            <person name="Mihindukulasuriya K.A."/>
            <person name="Fulton R."/>
            <person name="Fronick C."/>
            <person name="O'Laughlin M."/>
            <person name="Miner T."/>
            <person name="Herter B."/>
            <person name="Rosa B.A."/>
            <person name="Cordes M."/>
            <person name="Tomlinson C."/>
            <person name="Wollam A."/>
            <person name="Palsikar V.B."/>
            <person name="Mardis E.R."/>
            <person name="Wilson R.K."/>
        </authorList>
    </citation>
    <scope>NUCLEOTIDE SEQUENCE [LARGE SCALE GENOMIC DNA]</scope>
    <source>
        <strain evidence="5">GED7749B</strain>
    </source>
</reference>
<evidence type="ECO:0000313" key="5">
    <source>
        <dbReference type="Proteomes" id="UP000070376"/>
    </source>
</evidence>
<dbReference type="GO" id="GO:0016787">
    <property type="term" value="F:hydrolase activity"/>
    <property type="evidence" value="ECO:0007669"/>
    <property type="project" value="UniProtKB-KW"/>
</dbReference>
<proteinExistence type="inferred from homology"/>
<dbReference type="PANTHER" id="PTHR43540:SF7">
    <property type="entry name" value="ISOCHORISMATASE FAMILY PROTEIN YECD"/>
    <property type="match status" value="1"/>
</dbReference>
<organism evidence="4 5">
    <name type="scientific">Heyndrickxia coagulans</name>
    <name type="common">Weizmannia coagulans</name>
    <dbReference type="NCBI Taxonomy" id="1398"/>
    <lineage>
        <taxon>Bacteria</taxon>
        <taxon>Bacillati</taxon>
        <taxon>Bacillota</taxon>
        <taxon>Bacilli</taxon>
        <taxon>Bacillales</taxon>
        <taxon>Bacillaceae</taxon>
        <taxon>Heyndrickxia</taxon>
    </lineage>
</organism>
<sequence>MQNQSGKAALLVLDMQNGMVSRFAKNETVLRPNQKAIASARAHHIPVIFVRLGFSKGYPELNRQSPFYARVAGYGGMTIFDEAAQIHPSVQPLENEPVVTKYRMSAFSGSNLEVILSAQEIDTLILSGITTSGVVLSTLREAADKDYSLIVLRDACHDGNPDIHHMLMEKLFPVQAKVMTVDAWAGTLD</sequence>
<comment type="similarity">
    <text evidence="1">Belongs to the isochorismatase family.</text>
</comment>
<comment type="caution">
    <text evidence="4">The sequence shown here is derived from an EMBL/GenBank/DDBJ whole genome shotgun (WGS) entry which is preliminary data.</text>
</comment>
<accession>A0A133KPI8</accession>
<evidence type="ECO:0000259" key="3">
    <source>
        <dbReference type="Pfam" id="PF00857"/>
    </source>
</evidence>
<protein>
    <submittedName>
        <fullName evidence="4">Isochorismatase family protein</fullName>
    </submittedName>
</protein>
<dbReference type="CDD" id="cd00431">
    <property type="entry name" value="cysteine_hydrolases"/>
    <property type="match status" value="1"/>
</dbReference>
<dbReference type="Gene3D" id="3.40.50.850">
    <property type="entry name" value="Isochorismatase-like"/>
    <property type="match status" value="1"/>
</dbReference>
<feature type="domain" description="Isochorismatase-like" evidence="3">
    <location>
        <begin position="8"/>
        <end position="182"/>
    </location>
</feature>
<dbReference type="Proteomes" id="UP000070376">
    <property type="component" value="Unassembled WGS sequence"/>
</dbReference>
<dbReference type="PATRIC" id="fig|1398.22.peg.2030"/>
<dbReference type="EMBL" id="LRPN01000075">
    <property type="protein sequence ID" value="KWZ81427.1"/>
    <property type="molecule type" value="Genomic_DNA"/>
</dbReference>
<evidence type="ECO:0000256" key="1">
    <source>
        <dbReference type="ARBA" id="ARBA00006336"/>
    </source>
</evidence>
<dbReference type="InterPro" id="IPR000868">
    <property type="entry name" value="Isochorismatase-like_dom"/>
</dbReference>
<evidence type="ECO:0000256" key="2">
    <source>
        <dbReference type="ARBA" id="ARBA00022801"/>
    </source>
</evidence>
<dbReference type="AlphaFoldDB" id="A0A133KPI8"/>
<dbReference type="Pfam" id="PF00857">
    <property type="entry name" value="Isochorismatase"/>
    <property type="match status" value="1"/>
</dbReference>
<name>A0A133KPI8_HEYCO</name>
<dbReference type="InterPro" id="IPR036380">
    <property type="entry name" value="Isochorismatase-like_sf"/>
</dbReference>
<keyword evidence="2" id="KW-0378">Hydrolase</keyword>
<dbReference type="SUPFAM" id="SSF52499">
    <property type="entry name" value="Isochorismatase-like hydrolases"/>
    <property type="match status" value="1"/>
</dbReference>